<proteinExistence type="predicted"/>
<keyword evidence="3" id="KW-1185">Reference proteome</keyword>
<feature type="region of interest" description="Disordered" evidence="1">
    <location>
        <begin position="33"/>
        <end position="54"/>
    </location>
</feature>
<dbReference type="Proteomes" id="UP001634394">
    <property type="component" value="Unassembled WGS sequence"/>
</dbReference>
<dbReference type="EMBL" id="JBJQND010000001">
    <property type="protein sequence ID" value="KAL3888673.1"/>
    <property type="molecule type" value="Genomic_DNA"/>
</dbReference>
<sequence>MPSRPPVTIWVISTMGRACRVVLQSPYGSSPQCSEHAESSIQSPYGSSPQWAEHAESSSSHHMGHLYNVPSMPSRPPVTIWIISTMCRACRVVIQSPYGSSPQWAEHAESSSSHHMGHLYNVPSMPSLPPVTIWIISTMGRTCRVVLQSPNGSSPQCAEHAESSIQSPYGSSPQCSEHAESSIQSPYGSSPQWAKHAESSSSHHMDHLNNMPGMPRRPQFELWIESTMC</sequence>
<feature type="compositionally biased region" description="Polar residues" evidence="1">
    <location>
        <begin position="33"/>
        <end position="50"/>
    </location>
</feature>
<accession>A0ABD3XUG9</accession>
<name>A0ABD3XUG9_SINWO</name>
<evidence type="ECO:0000256" key="1">
    <source>
        <dbReference type="SAM" id="MobiDB-lite"/>
    </source>
</evidence>
<feature type="region of interest" description="Disordered" evidence="1">
    <location>
        <begin position="149"/>
        <end position="216"/>
    </location>
</feature>
<dbReference type="AlphaFoldDB" id="A0ABD3XUG9"/>
<organism evidence="2 3">
    <name type="scientific">Sinanodonta woodiana</name>
    <name type="common">Chinese pond mussel</name>
    <name type="synonym">Anodonta woodiana</name>
    <dbReference type="NCBI Taxonomy" id="1069815"/>
    <lineage>
        <taxon>Eukaryota</taxon>
        <taxon>Metazoa</taxon>
        <taxon>Spiralia</taxon>
        <taxon>Lophotrochozoa</taxon>
        <taxon>Mollusca</taxon>
        <taxon>Bivalvia</taxon>
        <taxon>Autobranchia</taxon>
        <taxon>Heteroconchia</taxon>
        <taxon>Palaeoheterodonta</taxon>
        <taxon>Unionida</taxon>
        <taxon>Unionoidea</taxon>
        <taxon>Unionidae</taxon>
        <taxon>Unioninae</taxon>
        <taxon>Sinanodonta</taxon>
    </lineage>
</organism>
<gene>
    <name evidence="2" type="ORF">ACJMK2_001037</name>
</gene>
<evidence type="ECO:0000313" key="3">
    <source>
        <dbReference type="Proteomes" id="UP001634394"/>
    </source>
</evidence>
<feature type="compositionally biased region" description="Basic and acidic residues" evidence="1">
    <location>
        <begin position="195"/>
        <end position="207"/>
    </location>
</feature>
<comment type="caution">
    <text evidence="2">The sequence shown here is derived from an EMBL/GenBank/DDBJ whole genome shotgun (WGS) entry which is preliminary data.</text>
</comment>
<reference evidence="2 3" key="1">
    <citation type="submission" date="2024-11" db="EMBL/GenBank/DDBJ databases">
        <title>Chromosome-level genome assembly of the freshwater bivalve Anodonta woodiana.</title>
        <authorList>
            <person name="Chen X."/>
        </authorList>
    </citation>
    <scope>NUCLEOTIDE SEQUENCE [LARGE SCALE GENOMIC DNA]</scope>
    <source>
        <strain evidence="2">MN2024</strain>
        <tissue evidence="2">Gills</tissue>
    </source>
</reference>
<protein>
    <submittedName>
        <fullName evidence="2">Uncharacterized protein</fullName>
    </submittedName>
</protein>
<evidence type="ECO:0000313" key="2">
    <source>
        <dbReference type="EMBL" id="KAL3888673.1"/>
    </source>
</evidence>
<feature type="compositionally biased region" description="Polar residues" evidence="1">
    <location>
        <begin position="163"/>
        <end position="192"/>
    </location>
</feature>